<keyword evidence="9" id="KW-0472">Membrane</keyword>
<dbReference type="Gene3D" id="2.60.120.200">
    <property type="match status" value="4"/>
</dbReference>
<protein>
    <recommendedName>
        <fullName evidence="18">Protein eyes shut</fullName>
    </recommendedName>
</protein>
<dbReference type="GO" id="GO:0030154">
    <property type="term" value="P:cell differentiation"/>
    <property type="evidence" value="ECO:0007669"/>
    <property type="project" value="UniProtKB-ARBA"/>
</dbReference>
<evidence type="ECO:0000256" key="8">
    <source>
        <dbReference type="ARBA" id="ARBA00022989"/>
    </source>
</evidence>
<feature type="domain" description="EGF-like" evidence="15">
    <location>
        <begin position="139"/>
        <end position="179"/>
    </location>
</feature>
<dbReference type="Pfam" id="PF00008">
    <property type="entry name" value="EGF"/>
    <property type="match status" value="6"/>
</dbReference>
<dbReference type="CDD" id="cd00110">
    <property type="entry name" value="LamG"/>
    <property type="match status" value="4"/>
</dbReference>
<dbReference type="InterPro" id="IPR013320">
    <property type="entry name" value="ConA-like_dom_sf"/>
</dbReference>
<feature type="domain" description="EGF-like" evidence="15">
    <location>
        <begin position="101"/>
        <end position="137"/>
    </location>
</feature>
<keyword evidence="11" id="KW-0325">Glycoprotein</keyword>
<evidence type="ECO:0000256" key="13">
    <source>
        <dbReference type="SAM" id="SignalP"/>
    </source>
</evidence>
<feature type="disulfide bond" evidence="12">
    <location>
        <begin position="169"/>
        <end position="178"/>
    </location>
</feature>
<comment type="caution">
    <text evidence="12">Lacks conserved residue(s) required for the propagation of feature annotation.</text>
</comment>
<feature type="domain" description="EGF-like" evidence="15">
    <location>
        <begin position="562"/>
        <end position="600"/>
    </location>
</feature>
<dbReference type="InterPro" id="IPR050906">
    <property type="entry name" value="Notch_signaling"/>
</dbReference>
<feature type="disulfide bond" evidence="12">
    <location>
        <begin position="207"/>
        <end position="216"/>
    </location>
</feature>
<dbReference type="SMART" id="SM00282">
    <property type="entry name" value="LamG"/>
    <property type="match status" value="4"/>
</dbReference>
<keyword evidence="6" id="KW-0677">Repeat</keyword>
<feature type="disulfide bond" evidence="12">
    <location>
        <begin position="1072"/>
        <end position="1081"/>
    </location>
</feature>
<dbReference type="GO" id="GO:0005112">
    <property type="term" value="F:Notch binding"/>
    <property type="evidence" value="ECO:0007669"/>
    <property type="project" value="TreeGrafter"/>
</dbReference>
<dbReference type="FunFam" id="2.10.25.10:FF:000662">
    <property type="entry name" value="Eyes shut, isoform E"/>
    <property type="match status" value="1"/>
</dbReference>
<dbReference type="SUPFAM" id="SSF49899">
    <property type="entry name" value="Concanavalin A-like lectins/glucanases"/>
    <property type="match status" value="4"/>
</dbReference>
<evidence type="ECO:0000256" key="4">
    <source>
        <dbReference type="ARBA" id="ARBA00022692"/>
    </source>
</evidence>
<feature type="domain" description="EGF-like" evidence="15">
    <location>
        <begin position="63"/>
        <end position="99"/>
    </location>
</feature>
<feature type="disulfide bond" evidence="12">
    <location>
        <begin position="1335"/>
        <end position="1344"/>
    </location>
</feature>
<feature type="chain" id="PRO_5024795042" description="Protein eyes shut" evidence="13">
    <location>
        <begin position="26"/>
        <end position="1560"/>
    </location>
</feature>
<feature type="domain" description="EGF-like" evidence="15">
    <location>
        <begin position="1046"/>
        <end position="1082"/>
    </location>
</feature>
<feature type="domain" description="Laminin G" evidence="14">
    <location>
        <begin position="607"/>
        <end position="777"/>
    </location>
</feature>
<dbReference type="GO" id="GO:0007154">
    <property type="term" value="P:cell communication"/>
    <property type="evidence" value="ECO:0007669"/>
    <property type="project" value="UniProtKB-ARBA"/>
</dbReference>
<sequence>MPTLINLLINLWSLLIILEAPFVLSGFSCLSNPCVHGVCLDDLNSTYFCYCIDGYTGAQCQTNWNECWSSPCQNGGVCIDGIAMFYCSCAPGYTGNVCEVDINECESNPCHNNGTCLDAMNGYTCNCLPGYSGFHCEIDVAVCNATNETRCTNGGICEEGPGDSFSCKCINGWTGLFCETEIDECVSAPCQNGAVCVDLLGDYSCACLFGYSGRNCEDVMHICENNLCKNGALCLMEGDHNVCYCVPDFHGNLCQYQYDECQLGPRCLNGGTCIDGVDTFTCSCPPNLTGVLCECLILQNATLDCEFIAPSDWTQTTLLPTLSYENASLTLPSTMMTAKTLVPVSTTAEAYTDGVSTSFGPDTSTVTSAETVYPNLTEFASTTKSSVTKLSTLPCQVSTSTTEVPFTTTKLSTLPEGFTKSETTTSASELTDLTTSSTASYSFGTTTIGEGTSSLTTQSATWETESTAEVLSHPVTAEANPTTLRGTSVTVQETTTTGPDGVMSTDKATNRSFEETTTLPSPLSTFLTTTPSKETSTFFSSSYETEFTTVAPESTFATTTFVSIDCTKLETKCQNGGICIYADRGYKCACPFNTEGMFCEKKLGITTAAFNGNSRLSHHLPDASHVSIQLEAKTMADDGLVFYSITDKFYMGLYMEDGFLKFKFSCGYQTMLLSELKTKVNNGHKIMIKATLDMSKDQNHCYAKIIVNNTLTMTGDQMAKKNVFSKTESWLYLGGAPSDLGVFPSRGFTGCMGQLKISEKPVNIYKDAEDASEVGECSSLPCLSNPCKNGASCSSAGDQWQCSCKNGYVGKTCETSVCDHNPCLFGGTCIPFTHSGYICLCPFGKRGHFCENDIKISEPFFSSTVRGLSSFVAYPFPDGISRNMEINFKFTPTMMDQISLMLFLGQSGYHDFYSDHLSVSFVKGFIMLTWNLGSGPRRIFTSHPIKKDARVYSVKLGHSGRQAWLYVENVGNVTGKSPGNLVQLDVMPLLYVGGHSSVNFSDLPHDLPMHTGFSGCIFDIEMKSGSVVIPFQGSMQTFGRAVGQCGSTECYERNCQNEGACLHHGSTFMCLCQEGWFGPLCSFKNNYCDSSITKCSQESTCIPQLFGYECDCPLLRTGEYCQKVENITDVSFSGRRSYISLHPVEIDVAKFHVEMEMRTLKDTGMIFFIGKENGNLLCLTLLDGFLELRIQTRKHKTSGGKPFLVRSSTLLVKAVWYRIKFGLFGQKAYLSVNNVINTGILEKSYNLIFTKEAIFIGGFADMSKFPIFAGGTLPIPYRGCIRQLSINDKHLPLDPENIKDARNIVDCDGTPCGRDFCQNGGTCWLDAALKPHCSCQSPYYGERCENVQSCDEKTCRNYGVCVNRTCACNVGRSGIFCEKEITVQVPKFSRGGYMMVKKGGDKRRALREISVKEIYVNFTTVRPNALILWSQKNHNFIGIGLENGFLKLVYSMEDGNKTVIERPPFPPINDGLWHSILVMFYPISMVIDGKHFTQEFARYPNVTTSGIFYIGNTPTLNSSLIEETHGMFADPFEGCIQMFGSNSEFVDDFSKIDGRNIESC</sequence>
<feature type="disulfide bond" evidence="12">
    <location>
        <begin position="245"/>
        <end position="254"/>
    </location>
</feature>
<reference evidence="16 17" key="1">
    <citation type="submission" date="2019-01" db="EMBL/GenBank/DDBJ databases">
        <authorList>
            <person name="Sayadi A."/>
        </authorList>
    </citation>
    <scope>NUCLEOTIDE SEQUENCE [LARGE SCALE GENOMIC DNA]</scope>
</reference>
<evidence type="ECO:0000256" key="2">
    <source>
        <dbReference type="ARBA" id="ARBA00022475"/>
    </source>
</evidence>
<feature type="disulfide bond" evidence="12">
    <location>
        <begin position="1112"/>
        <end position="1121"/>
    </location>
</feature>
<feature type="disulfide bond" evidence="12">
    <location>
        <begin position="841"/>
        <end position="850"/>
    </location>
</feature>
<feature type="disulfide bond" evidence="12">
    <location>
        <begin position="89"/>
        <end position="98"/>
    </location>
</feature>
<evidence type="ECO:0000256" key="11">
    <source>
        <dbReference type="ARBA" id="ARBA00023180"/>
    </source>
</evidence>
<feature type="domain" description="EGF-like" evidence="15">
    <location>
        <begin position="181"/>
        <end position="217"/>
    </location>
</feature>
<evidence type="ECO:0000256" key="5">
    <source>
        <dbReference type="ARBA" id="ARBA00022729"/>
    </source>
</evidence>
<dbReference type="PROSITE" id="PS50025">
    <property type="entry name" value="LAM_G_DOMAIN"/>
    <property type="match status" value="4"/>
</dbReference>
<keyword evidence="4" id="KW-0812">Transmembrane</keyword>
<comment type="subcellular location">
    <subcellularLocation>
        <location evidence="1">Cell membrane</location>
        <topology evidence="1">Single-pass type I membrane protein</topology>
    </subcellularLocation>
</comment>
<dbReference type="PROSITE" id="PS01186">
    <property type="entry name" value="EGF_2"/>
    <property type="match status" value="7"/>
</dbReference>
<evidence type="ECO:0008006" key="18">
    <source>
        <dbReference type="Google" id="ProtNLM"/>
    </source>
</evidence>
<dbReference type="Pfam" id="PF00054">
    <property type="entry name" value="Laminin_G_1"/>
    <property type="match status" value="2"/>
</dbReference>
<dbReference type="CDD" id="cd00054">
    <property type="entry name" value="EGF_CA"/>
    <property type="match status" value="6"/>
</dbReference>
<keyword evidence="2" id="KW-1003">Cell membrane</keyword>
<feature type="domain" description="Laminin G" evidence="14">
    <location>
        <begin position="1383"/>
        <end position="1560"/>
    </location>
</feature>
<dbReference type="InterPro" id="IPR009030">
    <property type="entry name" value="Growth_fac_rcpt_cys_sf"/>
</dbReference>
<dbReference type="FunFam" id="2.10.25.10:FF:000391">
    <property type="entry name" value="Weary, isoform C"/>
    <property type="match status" value="1"/>
</dbReference>
<feature type="domain" description="Laminin G" evidence="14">
    <location>
        <begin position="861"/>
        <end position="1045"/>
    </location>
</feature>
<dbReference type="EMBL" id="CAACVG010007147">
    <property type="protein sequence ID" value="VEN43855.1"/>
    <property type="molecule type" value="Genomic_DNA"/>
</dbReference>
<dbReference type="PRINTS" id="PR00010">
    <property type="entry name" value="EGFBLOOD"/>
</dbReference>
<evidence type="ECO:0000313" key="16">
    <source>
        <dbReference type="EMBL" id="VEN43855.1"/>
    </source>
</evidence>
<dbReference type="InterPro" id="IPR000152">
    <property type="entry name" value="EGF-type_Asp/Asn_hydroxyl_site"/>
</dbReference>
<feature type="domain" description="EGF-like" evidence="15">
    <location>
        <begin position="814"/>
        <end position="851"/>
    </location>
</feature>
<dbReference type="GO" id="GO:0005509">
    <property type="term" value="F:calcium ion binding"/>
    <property type="evidence" value="ECO:0007669"/>
    <property type="project" value="InterPro"/>
</dbReference>
<keyword evidence="8" id="KW-1133">Transmembrane helix</keyword>
<feature type="non-terminal residue" evidence="16">
    <location>
        <position position="1560"/>
    </location>
</feature>
<dbReference type="InterPro" id="IPR001791">
    <property type="entry name" value="Laminin_G"/>
</dbReference>
<keyword evidence="10 12" id="KW-1015">Disulfide bond</keyword>
<evidence type="ECO:0000256" key="12">
    <source>
        <dbReference type="PROSITE-ProRule" id="PRU00076"/>
    </source>
</evidence>
<dbReference type="Gene3D" id="2.10.25.10">
    <property type="entry name" value="Laminin"/>
    <property type="match status" value="12"/>
</dbReference>
<dbReference type="InterPro" id="IPR018097">
    <property type="entry name" value="EGF_Ca-bd_CS"/>
</dbReference>
<dbReference type="FunFam" id="2.10.25.10:FF:000123">
    <property type="entry name" value="Crumbs homolog 1 (Drosophila)"/>
    <property type="match status" value="1"/>
</dbReference>
<proteinExistence type="predicted"/>
<dbReference type="PROSITE" id="PS00010">
    <property type="entry name" value="ASX_HYDROXYL"/>
    <property type="match status" value="4"/>
</dbReference>
<evidence type="ECO:0000256" key="9">
    <source>
        <dbReference type="ARBA" id="ARBA00023136"/>
    </source>
</evidence>
<keyword evidence="7" id="KW-0106">Calcium</keyword>
<feature type="domain" description="EGF-like" evidence="15">
    <location>
        <begin position="219"/>
        <end position="255"/>
    </location>
</feature>
<dbReference type="FunFam" id="2.10.25.10:FF:000122">
    <property type="entry name" value="Protein crumbs homolog 2"/>
    <property type="match status" value="1"/>
</dbReference>
<feature type="disulfide bond" evidence="12">
    <location>
        <begin position="1368"/>
        <end position="1377"/>
    </location>
</feature>
<dbReference type="PROSITE" id="PS50026">
    <property type="entry name" value="EGF_3"/>
    <property type="match status" value="14"/>
</dbReference>
<feature type="signal peptide" evidence="13">
    <location>
        <begin position="1"/>
        <end position="25"/>
    </location>
</feature>
<evidence type="ECO:0000313" key="17">
    <source>
        <dbReference type="Proteomes" id="UP000410492"/>
    </source>
</evidence>
<keyword evidence="5 13" id="KW-0732">Signal</keyword>
<evidence type="ECO:0000256" key="1">
    <source>
        <dbReference type="ARBA" id="ARBA00004251"/>
    </source>
</evidence>
<dbReference type="PANTHER" id="PTHR24044:SF420">
    <property type="entry name" value="DELTA AND NOTCH-LIKE EPIDERMAL GROWTH FACTOR-RELATED RECEPTOR ISOFORM X1"/>
    <property type="match status" value="1"/>
</dbReference>
<feature type="domain" description="EGF-like" evidence="15">
    <location>
        <begin position="778"/>
        <end position="811"/>
    </location>
</feature>
<evidence type="ECO:0000259" key="15">
    <source>
        <dbReference type="PROSITE" id="PS50026"/>
    </source>
</evidence>
<evidence type="ECO:0000256" key="7">
    <source>
        <dbReference type="ARBA" id="ARBA00022837"/>
    </source>
</evidence>
<evidence type="ECO:0000256" key="10">
    <source>
        <dbReference type="ARBA" id="ARBA00023157"/>
    </source>
</evidence>
<feature type="disulfide bond" evidence="12">
    <location>
        <begin position="51"/>
        <end position="60"/>
    </location>
</feature>
<dbReference type="InterPro" id="IPR001881">
    <property type="entry name" value="EGF-like_Ca-bd_dom"/>
</dbReference>
<dbReference type="GO" id="GO:0048513">
    <property type="term" value="P:animal organ development"/>
    <property type="evidence" value="ECO:0007669"/>
    <property type="project" value="UniProtKB-ARBA"/>
</dbReference>
<keyword evidence="3 12" id="KW-0245">EGF-like domain</keyword>
<dbReference type="GO" id="GO:0005886">
    <property type="term" value="C:plasma membrane"/>
    <property type="evidence" value="ECO:0007669"/>
    <property type="project" value="UniProtKB-SubCell"/>
</dbReference>
<feature type="domain" description="EGF-like" evidence="15">
    <location>
        <begin position="1084"/>
        <end position="1122"/>
    </location>
</feature>
<keyword evidence="17" id="KW-1185">Reference proteome</keyword>
<evidence type="ECO:0000259" key="14">
    <source>
        <dbReference type="PROSITE" id="PS50025"/>
    </source>
</evidence>
<dbReference type="PANTHER" id="PTHR24044">
    <property type="entry name" value="NOTCH LIGAND FAMILY MEMBER"/>
    <property type="match status" value="1"/>
</dbReference>
<feature type="domain" description="Laminin G" evidence="14">
    <location>
        <begin position="1128"/>
        <end position="1312"/>
    </location>
</feature>
<dbReference type="SMART" id="SM00181">
    <property type="entry name" value="EGF"/>
    <property type="match status" value="14"/>
</dbReference>
<dbReference type="OrthoDB" id="283575at2759"/>
<dbReference type="PROSITE" id="PS01187">
    <property type="entry name" value="EGF_CA"/>
    <property type="match status" value="3"/>
</dbReference>
<feature type="domain" description="EGF-like" evidence="15">
    <location>
        <begin position="257"/>
        <end position="294"/>
    </location>
</feature>
<dbReference type="PROSITE" id="PS00022">
    <property type="entry name" value="EGF_1"/>
    <property type="match status" value="13"/>
</dbReference>
<dbReference type="GO" id="GO:0009653">
    <property type="term" value="P:anatomical structure morphogenesis"/>
    <property type="evidence" value="ECO:0007669"/>
    <property type="project" value="UniProtKB-ARBA"/>
</dbReference>
<dbReference type="FunFam" id="2.10.25.10:FF:000710">
    <property type="entry name" value="Blast:Protein eyes shut"/>
    <property type="match status" value="1"/>
</dbReference>
<evidence type="ECO:0000256" key="3">
    <source>
        <dbReference type="ARBA" id="ARBA00022536"/>
    </source>
</evidence>
<dbReference type="SUPFAM" id="SSF57184">
    <property type="entry name" value="Growth factor receptor domain"/>
    <property type="match status" value="1"/>
</dbReference>
<feature type="domain" description="EGF-like" evidence="15">
    <location>
        <begin position="25"/>
        <end position="61"/>
    </location>
</feature>
<organism evidence="16 17">
    <name type="scientific">Callosobruchus maculatus</name>
    <name type="common">Southern cowpea weevil</name>
    <name type="synonym">Pulse bruchid</name>
    <dbReference type="NCBI Taxonomy" id="64391"/>
    <lineage>
        <taxon>Eukaryota</taxon>
        <taxon>Metazoa</taxon>
        <taxon>Ecdysozoa</taxon>
        <taxon>Arthropoda</taxon>
        <taxon>Hexapoda</taxon>
        <taxon>Insecta</taxon>
        <taxon>Pterygota</taxon>
        <taxon>Neoptera</taxon>
        <taxon>Endopterygota</taxon>
        <taxon>Coleoptera</taxon>
        <taxon>Polyphaga</taxon>
        <taxon>Cucujiformia</taxon>
        <taxon>Chrysomeloidea</taxon>
        <taxon>Chrysomelidae</taxon>
        <taxon>Bruchinae</taxon>
        <taxon>Bruchini</taxon>
        <taxon>Callosobruchus</taxon>
    </lineage>
</organism>
<feature type="domain" description="EGF-like" evidence="15">
    <location>
        <begin position="1308"/>
        <end position="1345"/>
    </location>
</feature>
<dbReference type="SUPFAM" id="SSF57196">
    <property type="entry name" value="EGF/Laminin"/>
    <property type="match status" value="8"/>
</dbReference>
<gene>
    <name evidence="16" type="ORF">CALMAC_LOCUS6865</name>
</gene>
<feature type="disulfide bond" evidence="12">
    <location>
        <begin position="284"/>
        <end position="293"/>
    </location>
</feature>
<name>A0A653C7L9_CALMS</name>
<feature type="disulfide bond" evidence="12">
    <location>
        <begin position="127"/>
        <end position="136"/>
    </location>
</feature>
<evidence type="ECO:0000256" key="6">
    <source>
        <dbReference type="ARBA" id="ARBA00022737"/>
    </source>
</evidence>
<dbReference type="InterPro" id="IPR000742">
    <property type="entry name" value="EGF"/>
</dbReference>
<accession>A0A653C7L9</accession>
<feature type="domain" description="EGF-like" evidence="15">
    <location>
        <begin position="1346"/>
        <end position="1378"/>
    </location>
</feature>
<dbReference type="GO" id="GO:0023052">
    <property type="term" value="P:signaling"/>
    <property type="evidence" value="ECO:0007669"/>
    <property type="project" value="UniProtKB-ARBA"/>
</dbReference>
<dbReference type="Pfam" id="PF02210">
    <property type="entry name" value="Laminin_G_2"/>
    <property type="match status" value="2"/>
</dbReference>
<feature type="disulfide bond" evidence="12">
    <location>
        <begin position="29"/>
        <end position="39"/>
    </location>
</feature>
<dbReference type="SMART" id="SM00179">
    <property type="entry name" value="EGF_CA"/>
    <property type="match status" value="11"/>
</dbReference>
<feature type="disulfide bond" evidence="12">
    <location>
        <begin position="590"/>
        <end position="599"/>
    </location>
</feature>
<dbReference type="Proteomes" id="UP000410492">
    <property type="component" value="Unassembled WGS sequence"/>
</dbReference>